<dbReference type="GO" id="GO:0008168">
    <property type="term" value="F:methyltransferase activity"/>
    <property type="evidence" value="ECO:0007669"/>
    <property type="project" value="UniProtKB-KW"/>
</dbReference>
<reference evidence="3" key="1">
    <citation type="journal article" date="1997" name="Mol. Gen. Genet.">
        <title>Characterization of Streptomyces nogalater genes encoding enzymes involved in glycosylation steps in nogalamycin biosynthesis.</title>
        <authorList>
            <person name="Torkkell S."/>
            <person name="Ylihonko K."/>
            <person name="Hakala J."/>
            <person name="Skurnik M."/>
            <person name="Mantsala P."/>
        </authorList>
    </citation>
    <scope>NUCLEOTIDE SEQUENCE</scope>
    <source>
        <strain evidence="3">ATCC27451</strain>
    </source>
</reference>
<name>Q9RN56_STRNO</name>
<feature type="domain" description="C-methyltransferase" evidence="2">
    <location>
        <begin position="254"/>
        <end position="411"/>
    </location>
</feature>
<dbReference type="AlphaFoldDB" id="Q9RN56"/>
<dbReference type="Gene3D" id="6.20.50.110">
    <property type="entry name" value="Methyltransferase, zinc-binding domain"/>
    <property type="match status" value="1"/>
</dbReference>
<dbReference type="InterPro" id="IPR038576">
    <property type="entry name" value="Methyltransf_Zn-bd_dom_put_sf"/>
</dbReference>
<protein>
    <submittedName>
        <fullName evidence="4">Methyltransferase domain-containing protein</fullName>
    </submittedName>
    <submittedName>
        <fullName evidence="3">SnoG</fullName>
    </submittedName>
</protein>
<dbReference type="Pfam" id="PF08484">
    <property type="entry name" value="Methyltransf_14"/>
    <property type="match status" value="1"/>
</dbReference>
<dbReference type="Proteomes" id="UP001596065">
    <property type="component" value="Unassembled WGS sequence"/>
</dbReference>
<dbReference type="GO" id="GO:0017000">
    <property type="term" value="P:antibiotic biosynthetic process"/>
    <property type="evidence" value="ECO:0007669"/>
    <property type="project" value="UniProtKB-ARBA"/>
</dbReference>
<reference evidence="5" key="4">
    <citation type="journal article" date="2019" name="Int. J. Syst. Evol. Microbiol.">
        <title>The Global Catalogue of Microorganisms (GCM) 10K type strain sequencing project: providing services to taxonomists for standard genome sequencing and annotation.</title>
        <authorList>
            <consortium name="The Broad Institute Genomics Platform"/>
            <consortium name="The Broad Institute Genome Sequencing Center for Infectious Disease"/>
            <person name="Wu L."/>
            <person name="Ma J."/>
        </authorList>
    </citation>
    <scope>NUCLEOTIDE SEQUENCE [LARGE SCALE GENOMIC DNA]</scope>
    <source>
        <strain evidence="5">KCTC 5701</strain>
    </source>
</reference>
<keyword evidence="4" id="KW-0489">Methyltransferase</keyword>
<proteinExistence type="predicted"/>
<dbReference type="Gene3D" id="3.40.50.720">
    <property type="entry name" value="NAD(P)-binding Rossmann-like Domain"/>
    <property type="match status" value="1"/>
</dbReference>
<dbReference type="EMBL" id="JBHSOE010000015">
    <property type="protein sequence ID" value="MFC5656176.1"/>
    <property type="molecule type" value="Genomic_DNA"/>
</dbReference>
<keyword evidence="4" id="KW-0808">Transferase</keyword>
<dbReference type="InterPro" id="IPR029063">
    <property type="entry name" value="SAM-dependent_MTases_sf"/>
</dbReference>
<gene>
    <name evidence="3" type="primary">snoG</name>
    <name evidence="4" type="ORF">ACFP3J_11845</name>
</gene>
<evidence type="ECO:0000259" key="2">
    <source>
        <dbReference type="Pfam" id="PF08484"/>
    </source>
</evidence>
<dbReference type="EMBL" id="AF187532">
    <property type="protein sequence ID" value="AAF01816.1"/>
    <property type="molecule type" value="Genomic_DNA"/>
</dbReference>
<dbReference type="SUPFAM" id="SSF53335">
    <property type="entry name" value="S-adenosyl-L-methionine-dependent methyltransferases"/>
    <property type="match status" value="1"/>
</dbReference>
<dbReference type="RefSeq" id="WP_344346064.1">
    <property type="nucleotide sequence ID" value="NZ_BAAASM010000002.1"/>
</dbReference>
<reference evidence="4" key="5">
    <citation type="submission" date="2024-09" db="EMBL/GenBank/DDBJ databases">
        <authorList>
            <person name="Sun Q."/>
            <person name="Mori K."/>
        </authorList>
    </citation>
    <scope>NUCLEOTIDE SEQUENCE</scope>
    <source>
        <strain evidence="4">CGMCC 4.1442</strain>
    </source>
</reference>
<dbReference type="InterPro" id="IPR013630">
    <property type="entry name" value="Methyltransf_Zn-bd_dom_put"/>
</dbReference>
<evidence type="ECO:0000313" key="3">
    <source>
        <dbReference type="EMBL" id="AAF01816.1"/>
    </source>
</evidence>
<dbReference type="GO" id="GO:0032259">
    <property type="term" value="P:methylation"/>
    <property type="evidence" value="ECO:0007669"/>
    <property type="project" value="UniProtKB-KW"/>
</dbReference>
<evidence type="ECO:0000313" key="5">
    <source>
        <dbReference type="Proteomes" id="UP001596065"/>
    </source>
</evidence>
<keyword evidence="5" id="KW-1185">Reference proteome</keyword>
<sequence>MDNRETVRPVSVCRVCGGNDWQDVVDFGDVPLANGFLSPADSYENERRYPLGVLSCRACRLMSLTHVVDPEVLYRDYAYTTPDSEMITQHMRHITALCRTRFELPPDSLVVELGSNTGRQLMAFREAGMRTLGVDPARNLTDVARRNGIETFPDFFSHDVARTIRRDHGQARLVLGRHVFAHIDDVSDIAAGVRELLSPDGVFAIEVPYVLDLLEKVAFDTIYHEHLSYFTMRSFVTLFARHGLRVLDVERFGVHGGSVLVFVGHEDGPWPERPSVPELLRVERQRGLYDDATYRTFAQRIERVRTELPELLRSLVAQGKRIVGYGAPAKGNTILTVCGLGLKELEYCTDTTELKQGRVLPGTHIPVHAPEHAKEHIPDYYLLLAWNYATEILDKETAFRDNGGRFIVPIPRPSILTSPSGS</sequence>
<dbReference type="InterPro" id="IPR013691">
    <property type="entry name" value="MeTrfase_14"/>
</dbReference>
<dbReference type="Gene3D" id="6.10.250.3100">
    <property type="match status" value="1"/>
</dbReference>
<accession>Q9RN56</accession>
<evidence type="ECO:0000313" key="4">
    <source>
        <dbReference type="EMBL" id="MFC5656176.1"/>
    </source>
</evidence>
<dbReference type="Pfam" id="PF08421">
    <property type="entry name" value="Methyltransf_13"/>
    <property type="match status" value="1"/>
</dbReference>
<reference evidence="4" key="3">
    <citation type="journal article" date="2014" name="Int. J. Syst. Evol. Microbiol.">
        <title>Complete genome of a new Firmicutes species belonging to the dominant human colonic microbiota ('Ruminococcus bicirculans') reveals two chromosomes and a selective capacity to utilize plant glucans.</title>
        <authorList>
            <consortium name="NISC Comparative Sequencing Program"/>
            <person name="Wegmann U."/>
            <person name="Louis P."/>
            <person name="Goesmann A."/>
            <person name="Henrissat B."/>
            <person name="Duncan S.H."/>
            <person name="Flint H.J."/>
        </authorList>
    </citation>
    <scope>NUCLEOTIDE SEQUENCE</scope>
    <source>
        <strain evidence="4">CGMCC 4.1442</strain>
    </source>
</reference>
<dbReference type="Pfam" id="PF13489">
    <property type="entry name" value="Methyltransf_23"/>
    <property type="match status" value="1"/>
</dbReference>
<evidence type="ECO:0000259" key="1">
    <source>
        <dbReference type="Pfam" id="PF08421"/>
    </source>
</evidence>
<dbReference type="PANTHER" id="PTHR43861:SF5">
    <property type="entry name" value="BLL5978 PROTEIN"/>
    <property type="match status" value="1"/>
</dbReference>
<dbReference type="Gene3D" id="3.40.50.150">
    <property type="entry name" value="Vaccinia Virus protein VP39"/>
    <property type="match status" value="1"/>
</dbReference>
<dbReference type="PANTHER" id="PTHR43861">
    <property type="entry name" value="TRANS-ACONITATE 2-METHYLTRANSFERASE-RELATED"/>
    <property type="match status" value="1"/>
</dbReference>
<reference evidence="3" key="2">
    <citation type="journal article" date="2000" name="Antimicrob. Agents Chemother.">
        <title>Identification of a cyclase gene dictating the C-9 stereochemistry of anthracyclines from Streptomyces nogalater.</title>
        <authorList>
            <person name="Torkkell S."/>
            <person name="Kunnari T."/>
            <person name="Palmu K."/>
            <person name="Hakala J."/>
            <person name="Mantsala P."/>
            <person name="Ylihonko K."/>
        </authorList>
    </citation>
    <scope>NUCLEOTIDE SEQUENCE</scope>
    <source>
        <strain evidence="3">ATCC27451</strain>
    </source>
</reference>
<organism evidence="3">
    <name type="scientific">Streptomyces nogalater</name>
    <dbReference type="NCBI Taxonomy" id="38314"/>
    <lineage>
        <taxon>Bacteria</taxon>
        <taxon>Bacillati</taxon>
        <taxon>Actinomycetota</taxon>
        <taxon>Actinomycetes</taxon>
        <taxon>Kitasatosporales</taxon>
        <taxon>Streptomycetaceae</taxon>
        <taxon>Streptomyces</taxon>
    </lineage>
</organism>
<feature type="domain" description="Methyltransferase putative zinc binding" evidence="1">
    <location>
        <begin position="13"/>
        <end position="74"/>
    </location>
</feature>